<dbReference type="GO" id="GO:0005886">
    <property type="term" value="C:plasma membrane"/>
    <property type="evidence" value="ECO:0007669"/>
    <property type="project" value="TreeGrafter"/>
</dbReference>
<dbReference type="STRING" id="314265.R2601_02683"/>
<dbReference type="SUPFAM" id="SSF103473">
    <property type="entry name" value="MFS general substrate transporter"/>
    <property type="match status" value="1"/>
</dbReference>
<reference evidence="6 7" key="1">
    <citation type="journal article" date="2010" name="J. Bacteriol.">
        <title>Genome sequences of Pelagibaca bermudensis HTCC2601T and Maritimibacter alkaliphilus HTCC2654T, the type strains of two marine Roseobacter genera.</title>
        <authorList>
            <person name="Thrash J.C."/>
            <person name="Cho J.C."/>
            <person name="Ferriera S."/>
            <person name="Johnson J."/>
            <person name="Vergin K.L."/>
            <person name="Giovannoni S.J."/>
        </authorList>
    </citation>
    <scope>NUCLEOTIDE SEQUENCE [LARGE SCALE GENOMIC DNA]</scope>
    <source>
        <strain evidence="7">DSM 26914 / JCM 13377 / KCTC 12554 / HTCC2601</strain>
    </source>
</reference>
<dbReference type="InterPro" id="IPR010645">
    <property type="entry name" value="MFS_4"/>
</dbReference>
<feature type="transmembrane region" description="Helical" evidence="4">
    <location>
        <begin position="216"/>
        <end position="243"/>
    </location>
</feature>
<feature type="transmembrane region" description="Helical" evidence="4">
    <location>
        <begin position="12"/>
        <end position="36"/>
    </location>
</feature>
<dbReference type="RefSeq" id="WP_007801866.1">
    <property type="nucleotide sequence ID" value="NZ_DS022277.1"/>
</dbReference>
<keyword evidence="1 4" id="KW-0812">Transmembrane</keyword>
<dbReference type="HOGENOM" id="CLU_001265_7_2_5"/>
<organism evidence="6 7">
    <name type="scientific">Salipiger bermudensis (strain DSM 26914 / JCM 13377 / KCTC 12554 / HTCC2601)</name>
    <name type="common">Pelagibaca bermudensis</name>
    <dbReference type="NCBI Taxonomy" id="314265"/>
    <lineage>
        <taxon>Bacteria</taxon>
        <taxon>Pseudomonadati</taxon>
        <taxon>Pseudomonadota</taxon>
        <taxon>Alphaproteobacteria</taxon>
        <taxon>Rhodobacterales</taxon>
        <taxon>Roseobacteraceae</taxon>
        <taxon>Salipiger</taxon>
    </lineage>
</organism>
<feature type="transmembrane region" description="Helical" evidence="4">
    <location>
        <begin position="173"/>
        <end position="195"/>
    </location>
</feature>
<evidence type="ECO:0000259" key="5">
    <source>
        <dbReference type="PROSITE" id="PS50850"/>
    </source>
</evidence>
<dbReference type="InterPro" id="IPR036259">
    <property type="entry name" value="MFS_trans_sf"/>
</dbReference>
<accession>Q0FWV9</accession>
<feature type="transmembrane region" description="Helical" evidence="4">
    <location>
        <begin position="275"/>
        <end position="293"/>
    </location>
</feature>
<evidence type="ECO:0000256" key="3">
    <source>
        <dbReference type="ARBA" id="ARBA00023136"/>
    </source>
</evidence>
<dbReference type="PANTHER" id="PTHR23537:SF1">
    <property type="entry name" value="SUGAR TRANSPORTER"/>
    <property type="match status" value="1"/>
</dbReference>
<keyword evidence="2 4" id="KW-1133">Transmembrane helix</keyword>
<gene>
    <name evidence="6" type="ORF">R2601_02683</name>
</gene>
<feature type="transmembrane region" description="Helical" evidence="4">
    <location>
        <begin position="360"/>
        <end position="381"/>
    </location>
</feature>
<sequence length="386" mass="39940">MEQAMTGSGRRRTVAMVFAGGIAAQLLTIGIARFSFTPLLPVMLEQTALSPVTGGLLGGAIYAGYLAATLLLSLVRAPATRWALYRAGIVLAVLTCFTMAIAENSFLWAISRFLAGASGAAGMLLASEFLLGWLTARGGSRDLAPHFAGLGLGISLSGVVALMIPELRWDGQWLAFGALALVLAPACWLLVPAPAPRPAPTRADGTGQPKRPASSAAWFWLFGLAYLTAGWGYAVGATFYVSILGSNMFWILLGLACSAGAIAGSAFARRFGAHLTLTGCYVVQIVALAMLAVPMAESLALLSAALFGGTFIAIVSLSLAEAGIRAAEPGRAMARMTLMYGIGQVGGPLVTGALRSVTGSYTLPLLLAALLMALGIVVLFLSRRLS</sequence>
<feature type="transmembrane region" description="Helical" evidence="4">
    <location>
        <begin position="147"/>
        <end position="167"/>
    </location>
</feature>
<protein>
    <submittedName>
        <fullName evidence="6">Permease of the major facilitator superfamily protein</fullName>
    </submittedName>
</protein>
<evidence type="ECO:0000313" key="6">
    <source>
        <dbReference type="EMBL" id="EAU48443.1"/>
    </source>
</evidence>
<dbReference type="Pfam" id="PF06779">
    <property type="entry name" value="MFS_4"/>
    <property type="match status" value="1"/>
</dbReference>
<evidence type="ECO:0000256" key="1">
    <source>
        <dbReference type="ARBA" id="ARBA00022692"/>
    </source>
</evidence>
<feature type="transmembrane region" description="Helical" evidence="4">
    <location>
        <begin position="299"/>
        <end position="320"/>
    </location>
</feature>
<feature type="transmembrane region" description="Helical" evidence="4">
    <location>
        <begin position="113"/>
        <end position="135"/>
    </location>
</feature>
<keyword evidence="7" id="KW-1185">Reference proteome</keyword>
<dbReference type="Proteomes" id="UP000006230">
    <property type="component" value="Unassembled WGS sequence"/>
</dbReference>
<evidence type="ECO:0000313" key="7">
    <source>
        <dbReference type="Proteomes" id="UP000006230"/>
    </source>
</evidence>
<dbReference type="PANTHER" id="PTHR23537">
    <property type="match status" value="1"/>
</dbReference>
<dbReference type="AlphaFoldDB" id="Q0FWV9"/>
<dbReference type="InterPro" id="IPR020846">
    <property type="entry name" value="MFS_dom"/>
</dbReference>
<dbReference type="PROSITE" id="PS50850">
    <property type="entry name" value="MFS"/>
    <property type="match status" value="1"/>
</dbReference>
<proteinExistence type="predicted"/>
<feature type="transmembrane region" description="Helical" evidence="4">
    <location>
        <begin position="56"/>
        <end position="75"/>
    </location>
</feature>
<feature type="transmembrane region" description="Helical" evidence="4">
    <location>
        <begin position="249"/>
        <end position="268"/>
    </location>
</feature>
<dbReference type="Gene3D" id="1.20.1250.20">
    <property type="entry name" value="MFS general substrate transporter like domains"/>
    <property type="match status" value="2"/>
</dbReference>
<dbReference type="GO" id="GO:0022857">
    <property type="term" value="F:transmembrane transporter activity"/>
    <property type="evidence" value="ECO:0007669"/>
    <property type="project" value="InterPro"/>
</dbReference>
<keyword evidence="3 4" id="KW-0472">Membrane</keyword>
<feature type="transmembrane region" description="Helical" evidence="4">
    <location>
        <begin position="332"/>
        <end position="354"/>
    </location>
</feature>
<evidence type="ECO:0000256" key="2">
    <source>
        <dbReference type="ARBA" id="ARBA00022989"/>
    </source>
</evidence>
<dbReference type="EMBL" id="AATQ01000001">
    <property type="protein sequence ID" value="EAU48443.1"/>
    <property type="molecule type" value="Genomic_DNA"/>
</dbReference>
<evidence type="ECO:0000256" key="4">
    <source>
        <dbReference type="SAM" id="Phobius"/>
    </source>
</evidence>
<dbReference type="eggNOG" id="COG2814">
    <property type="taxonomic scope" value="Bacteria"/>
</dbReference>
<feature type="transmembrane region" description="Helical" evidence="4">
    <location>
        <begin position="82"/>
        <end position="101"/>
    </location>
</feature>
<comment type="caution">
    <text evidence="6">The sequence shown here is derived from an EMBL/GenBank/DDBJ whole genome shotgun (WGS) entry which is preliminary data.</text>
</comment>
<dbReference type="OrthoDB" id="9797953at2"/>
<name>Q0FWV9_SALBH</name>
<feature type="domain" description="Major facilitator superfamily (MFS) profile" evidence="5">
    <location>
        <begin position="14"/>
        <end position="386"/>
    </location>
</feature>